<dbReference type="InterPro" id="IPR029063">
    <property type="entry name" value="SAM-dependent_MTases_sf"/>
</dbReference>
<evidence type="ECO:0000259" key="5">
    <source>
        <dbReference type="Pfam" id="PF00891"/>
    </source>
</evidence>
<feature type="domain" description="O-methyltransferase dimerisation" evidence="6">
    <location>
        <begin position="24"/>
        <end position="110"/>
    </location>
</feature>
<organism evidence="7 8">
    <name type="scientific">Eruca vesicaria subsp. sativa</name>
    <name type="common">Garden rocket</name>
    <name type="synonym">Eruca sativa</name>
    <dbReference type="NCBI Taxonomy" id="29727"/>
    <lineage>
        <taxon>Eukaryota</taxon>
        <taxon>Viridiplantae</taxon>
        <taxon>Streptophyta</taxon>
        <taxon>Embryophyta</taxon>
        <taxon>Tracheophyta</taxon>
        <taxon>Spermatophyta</taxon>
        <taxon>Magnoliopsida</taxon>
        <taxon>eudicotyledons</taxon>
        <taxon>Gunneridae</taxon>
        <taxon>Pentapetalae</taxon>
        <taxon>rosids</taxon>
        <taxon>malvids</taxon>
        <taxon>Brassicales</taxon>
        <taxon>Brassicaceae</taxon>
        <taxon>Brassiceae</taxon>
        <taxon>Eruca</taxon>
    </lineage>
</organism>
<dbReference type="SUPFAM" id="SSF53335">
    <property type="entry name" value="S-adenosyl-L-methionine-dependent methyltransferases"/>
    <property type="match status" value="1"/>
</dbReference>
<dbReference type="Pfam" id="PF08100">
    <property type="entry name" value="Dimerisation"/>
    <property type="match status" value="1"/>
</dbReference>
<accession>A0ABC8KN76</accession>
<dbReference type="GO" id="GO:0032259">
    <property type="term" value="P:methylation"/>
    <property type="evidence" value="ECO:0007669"/>
    <property type="project" value="UniProtKB-KW"/>
</dbReference>
<dbReference type="FunFam" id="3.40.50.150:FF:000061">
    <property type="entry name" value="Caffeic acid O-methyltransferase"/>
    <property type="match status" value="1"/>
</dbReference>
<feature type="domain" description="O-methyltransferase C-terminal" evidence="5">
    <location>
        <begin position="133"/>
        <end position="338"/>
    </location>
</feature>
<dbReference type="InterPro" id="IPR001077">
    <property type="entry name" value="COMT_C"/>
</dbReference>
<proteinExistence type="predicted"/>
<keyword evidence="2" id="KW-0808">Transferase</keyword>
<sequence>MANTQIIPQQVTNDDDEQLALYAMQLASASVLPMVLKTALDLDLLEIIKKSSPISSNDIASQLSTTNTNAPAMLDRILRLLTSHSILICSSGEGVEKTYQLGPVCKYLTKNEDGVSFAALCRMNQDEVLMKSWYYLKDAIRKDGIPFNMAYGKSSFEYYTNDFNFNTVFNNGMYNHSTITMKKILETYQGFEGLTSLVDVGGGTGAALKMILSKYPDLEGINFDLKDVIKGASYHPHIKNEGGDMFEGVPKGDAIFMKWICHDWSDEKCVELLLNCYKALPKDGKVILAEFLLPETIDTSLSTQQVVHVDCIMMAHNPGGKERTEKEFEELANKSGFKGIKVVCNAFGIYIIELLKKID</sequence>
<dbReference type="EMBL" id="CAKOAT010284043">
    <property type="protein sequence ID" value="CAH8360289.1"/>
    <property type="molecule type" value="Genomic_DNA"/>
</dbReference>
<dbReference type="PIRSF" id="PIRSF005739">
    <property type="entry name" value="O-mtase"/>
    <property type="match status" value="1"/>
</dbReference>
<dbReference type="SUPFAM" id="SSF46785">
    <property type="entry name" value="Winged helix' DNA-binding domain"/>
    <property type="match status" value="1"/>
</dbReference>
<comment type="caution">
    <text evidence="7">The sequence shown here is derived from an EMBL/GenBank/DDBJ whole genome shotgun (WGS) entry which is preliminary data.</text>
</comment>
<dbReference type="PROSITE" id="PS51683">
    <property type="entry name" value="SAM_OMT_II"/>
    <property type="match status" value="1"/>
</dbReference>
<dbReference type="AlphaFoldDB" id="A0ABC8KN76"/>
<gene>
    <name evidence="7" type="ORF">ERUC_LOCUS26045</name>
</gene>
<evidence type="ECO:0008006" key="9">
    <source>
        <dbReference type="Google" id="ProtNLM"/>
    </source>
</evidence>
<dbReference type="InterPro" id="IPR012967">
    <property type="entry name" value="COMT_dimerisation"/>
</dbReference>
<dbReference type="GO" id="GO:0008168">
    <property type="term" value="F:methyltransferase activity"/>
    <property type="evidence" value="ECO:0007669"/>
    <property type="project" value="UniProtKB-KW"/>
</dbReference>
<keyword evidence="1" id="KW-0489">Methyltransferase</keyword>
<name>A0ABC8KN76_ERUVS</name>
<evidence type="ECO:0000256" key="4">
    <source>
        <dbReference type="PIRSR" id="PIRSR005739-1"/>
    </source>
</evidence>
<dbReference type="Pfam" id="PF00891">
    <property type="entry name" value="Methyltransf_2"/>
    <property type="match status" value="1"/>
</dbReference>
<dbReference type="InterPro" id="IPR016461">
    <property type="entry name" value="COMT-like"/>
</dbReference>
<dbReference type="Proteomes" id="UP001642260">
    <property type="component" value="Unassembled WGS sequence"/>
</dbReference>
<evidence type="ECO:0000256" key="1">
    <source>
        <dbReference type="ARBA" id="ARBA00022603"/>
    </source>
</evidence>
<dbReference type="InterPro" id="IPR036388">
    <property type="entry name" value="WH-like_DNA-bd_sf"/>
</dbReference>
<keyword evidence="8" id="KW-1185">Reference proteome</keyword>
<dbReference type="InterPro" id="IPR036390">
    <property type="entry name" value="WH_DNA-bd_sf"/>
</dbReference>
<dbReference type="Gene3D" id="1.10.10.10">
    <property type="entry name" value="Winged helix-like DNA-binding domain superfamily/Winged helix DNA-binding domain"/>
    <property type="match status" value="1"/>
</dbReference>
<dbReference type="PANTHER" id="PTHR11746">
    <property type="entry name" value="O-METHYLTRANSFERASE"/>
    <property type="match status" value="1"/>
</dbReference>
<evidence type="ECO:0000256" key="3">
    <source>
        <dbReference type="ARBA" id="ARBA00022691"/>
    </source>
</evidence>
<evidence type="ECO:0000313" key="7">
    <source>
        <dbReference type="EMBL" id="CAH8360289.1"/>
    </source>
</evidence>
<dbReference type="FunFam" id="1.10.10.10:FF:000357">
    <property type="entry name" value="Caffeic acid 3-O-methyltransferase"/>
    <property type="match status" value="1"/>
</dbReference>
<evidence type="ECO:0000259" key="6">
    <source>
        <dbReference type="Pfam" id="PF08100"/>
    </source>
</evidence>
<keyword evidence="3" id="KW-0949">S-adenosyl-L-methionine</keyword>
<evidence type="ECO:0000256" key="2">
    <source>
        <dbReference type="ARBA" id="ARBA00022679"/>
    </source>
</evidence>
<reference evidence="7 8" key="1">
    <citation type="submission" date="2022-03" db="EMBL/GenBank/DDBJ databases">
        <authorList>
            <person name="Macdonald S."/>
            <person name="Ahmed S."/>
            <person name="Newling K."/>
        </authorList>
    </citation>
    <scope>NUCLEOTIDE SEQUENCE [LARGE SCALE GENOMIC DNA]</scope>
</reference>
<dbReference type="Gene3D" id="3.40.50.150">
    <property type="entry name" value="Vaccinia Virus protein VP39"/>
    <property type="match status" value="1"/>
</dbReference>
<protein>
    <recommendedName>
        <fullName evidence="9">Caffeic acid O-methyltransferase</fullName>
    </recommendedName>
</protein>
<feature type="active site" description="Proton acceptor" evidence="4">
    <location>
        <position position="262"/>
    </location>
</feature>
<evidence type="ECO:0000313" key="8">
    <source>
        <dbReference type="Proteomes" id="UP001642260"/>
    </source>
</evidence>